<organism evidence="3 4">
    <name type="scientific">Phtheirospermum japonicum</name>
    <dbReference type="NCBI Taxonomy" id="374723"/>
    <lineage>
        <taxon>Eukaryota</taxon>
        <taxon>Viridiplantae</taxon>
        <taxon>Streptophyta</taxon>
        <taxon>Embryophyta</taxon>
        <taxon>Tracheophyta</taxon>
        <taxon>Spermatophyta</taxon>
        <taxon>Magnoliopsida</taxon>
        <taxon>eudicotyledons</taxon>
        <taxon>Gunneridae</taxon>
        <taxon>Pentapetalae</taxon>
        <taxon>asterids</taxon>
        <taxon>lamiids</taxon>
        <taxon>Lamiales</taxon>
        <taxon>Orobanchaceae</taxon>
        <taxon>Orobanchaceae incertae sedis</taxon>
        <taxon>Phtheirospermum</taxon>
    </lineage>
</organism>
<dbReference type="Proteomes" id="UP000653305">
    <property type="component" value="Unassembled WGS sequence"/>
</dbReference>
<comment type="caution">
    <text evidence="3">The sequence shown here is derived from an EMBL/GenBank/DDBJ whole genome shotgun (WGS) entry which is preliminary data.</text>
</comment>
<dbReference type="EMBL" id="BMAC01000137">
    <property type="protein sequence ID" value="GFP87095.1"/>
    <property type="molecule type" value="Genomic_DNA"/>
</dbReference>
<evidence type="ECO:0000256" key="1">
    <source>
        <dbReference type="SAM" id="SignalP"/>
    </source>
</evidence>
<protein>
    <recommendedName>
        <fullName evidence="2">Retrovirus-related Pol polyprotein from transposon TNT 1-94-like beta-barrel domain-containing protein</fullName>
    </recommendedName>
</protein>
<reference evidence="3" key="1">
    <citation type="submission" date="2020-07" db="EMBL/GenBank/DDBJ databases">
        <title>Ethylene signaling mediates host invasion by parasitic plants.</title>
        <authorList>
            <person name="Yoshida S."/>
        </authorList>
    </citation>
    <scope>NUCLEOTIDE SEQUENCE</scope>
    <source>
        <strain evidence="3">Okayama</strain>
    </source>
</reference>
<evidence type="ECO:0000313" key="4">
    <source>
        <dbReference type="Proteomes" id="UP000653305"/>
    </source>
</evidence>
<feature type="signal peptide" evidence="1">
    <location>
        <begin position="1"/>
        <end position="22"/>
    </location>
</feature>
<dbReference type="InterPro" id="IPR054722">
    <property type="entry name" value="PolX-like_BBD"/>
</dbReference>
<dbReference type="OrthoDB" id="1933690at2759"/>
<dbReference type="PANTHER" id="PTHR47592:SF27">
    <property type="entry name" value="OS08G0421700 PROTEIN"/>
    <property type="match status" value="1"/>
</dbReference>
<feature type="domain" description="Retrovirus-related Pol polyprotein from transposon TNT 1-94-like beta-barrel" evidence="2">
    <location>
        <begin position="263"/>
        <end position="331"/>
    </location>
</feature>
<feature type="chain" id="PRO_5032854249" description="Retrovirus-related Pol polyprotein from transposon TNT 1-94-like beta-barrel domain-containing protein" evidence="1">
    <location>
        <begin position="23"/>
        <end position="360"/>
    </location>
</feature>
<keyword evidence="1" id="KW-0732">Signal</keyword>
<keyword evidence="4" id="KW-1185">Reference proteome</keyword>
<proteinExistence type="predicted"/>
<sequence>MEKKMVIVLSVFLLIISVKLYGVKSDAGDCLDGCSTACPNPDRRVQARCEIKCQIRCSPVADLVDLQPGLGGPWPPQKFSISLPPHQSALNNSTLPASTNTIAPPLTSSTVPTQTNKSMPSTCSGSVFSGPFTSTSTMSASHIFAFGSGSILFGSAIPVSVPVHAERLGKFNAEDAPVVSANDTRFDRRVALHAWTQGDYLRRHYILNGLDNAMYGVHSSIKSTAKELWVSLENKYKIDNVGTKNFIIIEETGLSILELLVTCTDRDVFSDYTPITGRNLHMGNSSTAEVAVGKVLLKMTSGLELTLKEVLHVPYIRKNLVYGSLLVQHGFKLVFESSHLCLLRVESSLLKVTLRKDYLN</sequence>
<dbReference type="Pfam" id="PF22936">
    <property type="entry name" value="Pol_BBD"/>
    <property type="match status" value="1"/>
</dbReference>
<dbReference type="AlphaFoldDB" id="A0A830BTZ6"/>
<evidence type="ECO:0000313" key="3">
    <source>
        <dbReference type="EMBL" id="GFP87095.1"/>
    </source>
</evidence>
<accession>A0A830BTZ6</accession>
<name>A0A830BTZ6_9LAMI</name>
<dbReference type="PANTHER" id="PTHR47592">
    <property type="entry name" value="PBF68 PROTEIN"/>
    <property type="match status" value="1"/>
</dbReference>
<gene>
    <name evidence="3" type="ORF">PHJA_000853300</name>
</gene>
<evidence type="ECO:0000259" key="2">
    <source>
        <dbReference type="Pfam" id="PF22936"/>
    </source>
</evidence>